<organism evidence="3">
    <name type="scientific">uncultured Thermomicrobiales bacterium</name>
    <dbReference type="NCBI Taxonomy" id="1645740"/>
    <lineage>
        <taxon>Bacteria</taxon>
        <taxon>Pseudomonadati</taxon>
        <taxon>Thermomicrobiota</taxon>
        <taxon>Thermomicrobia</taxon>
        <taxon>Thermomicrobiales</taxon>
        <taxon>environmental samples</taxon>
    </lineage>
</organism>
<dbReference type="InterPro" id="IPR006016">
    <property type="entry name" value="UspA"/>
</dbReference>
<dbReference type="InterPro" id="IPR014729">
    <property type="entry name" value="Rossmann-like_a/b/a_fold"/>
</dbReference>
<evidence type="ECO:0000313" key="3">
    <source>
        <dbReference type="EMBL" id="CAA9561826.1"/>
    </source>
</evidence>
<dbReference type="Pfam" id="PF00582">
    <property type="entry name" value="Usp"/>
    <property type="match status" value="2"/>
</dbReference>
<reference evidence="3" key="1">
    <citation type="submission" date="2020-02" db="EMBL/GenBank/DDBJ databases">
        <authorList>
            <person name="Meier V. D."/>
        </authorList>
    </citation>
    <scope>NUCLEOTIDE SEQUENCE</scope>
    <source>
        <strain evidence="3">AVDCRST_MAG33</strain>
    </source>
</reference>
<feature type="domain" description="UspA" evidence="2">
    <location>
        <begin position="6"/>
        <end position="130"/>
    </location>
</feature>
<dbReference type="CDD" id="cd00293">
    <property type="entry name" value="USP-like"/>
    <property type="match status" value="2"/>
</dbReference>
<feature type="domain" description="UspA" evidence="2">
    <location>
        <begin position="150"/>
        <end position="293"/>
    </location>
</feature>
<dbReference type="PANTHER" id="PTHR46268">
    <property type="entry name" value="STRESS RESPONSE PROTEIN NHAX"/>
    <property type="match status" value="1"/>
</dbReference>
<comment type="similarity">
    <text evidence="1">Belongs to the universal stress protein A family.</text>
</comment>
<dbReference type="Gene3D" id="3.40.50.620">
    <property type="entry name" value="HUPs"/>
    <property type="match status" value="2"/>
</dbReference>
<dbReference type="EMBL" id="CADCWK010000182">
    <property type="protein sequence ID" value="CAA9561826.1"/>
    <property type="molecule type" value="Genomic_DNA"/>
</dbReference>
<proteinExistence type="inferred from homology"/>
<accession>A0A6J4V0E7</accession>
<dbReference type="PANTHER" id="PTHR46268:SF6">
    <property type="entry name" value="UNIVERSAL STRESS PROTEIN UP12"/>
    <property type="match status" value="1"/>
</dbReference>
<evidence type="ECO:0000256" key="1">
    <source>
        <dbReference type="ARBA" id="ARBA00008791"/>
    </source>
</evidence>
<sequence>MKAIGQRILVPYDGSAISAQAFSLALGLAHPGGALTIVHVDEGEGHDIQRQLEPLAGALRAHAPAGGLRIDAVTARHPNAGEGILAEADRLGADLIVMSTRGRGGLARMAFGSVTDDIVRRGHHPVAVVHADDSDYDSAMGEASRGPYRFRRIILPLDGSETSAAALPVAADLASRESVPVLLVSTVNLVPLTSPGMVQDVGMAASMDQLYDDTREAADGWLADASRTLAAAGVASSTEVMNGSAGPAIAGLARAGDLIIMATHGRTGFDRVLSGSVSDQVIRSGVAPVLIVRSIAERIAPS</sequence>
<dbReference type="SUPFAM" id="SSF52402">
    <property type="entry name" value="Adenine nucleotide alpha hydrolases-like"/>
    <property type="match status" value="2"/>
</dbReference>
<gene>
    <name evidence="3" type="ORF">AVDCRST_MAG33-1731</name>
</gene>
<dbReference type="PRINTS" id="PR01438">
    <property type="entry name" value="UNVRSLSTRESS"/>
</dbReference>
<dbReference type="AlphaFoldDB" id="A0A6J4V0E7"/>
<protein>
    <recommendedName>
        <fullName evidence="2">UspA domain-containing protein</fullName>
    </recommendedName>
</protein>
<evidence type="ECO:0000259" key="2">
    <source>
        <dbReference type="Pfam" id="PF00582"/>
    </source>
</evidence>
<name>A0A6J4V0E7_9BACT</name>
<dbReference type="InterPro" id="IPR006015">
    <property type="entry name" value="Universal_stress_UspA"/>
</dbReference>